<evidence type="ECO:0000313" key="2">
    <source>
        <dbReference type="EMBL" id="MCX3264839.1"/>
    </source>
</evidence>
<accession>A0A9X3I9B8</accession>
<proteinExistence type="predicted"/>
<dbReference type="EMBL" id="JAPJUH010000002">
    <property type="protein sequence ID" value="MCX3264839.1"/>
    <property type="molecule type" value="Genomic_DNA"/>
</dbReference>
<keyword evidence="1" id="KW-1133">Transmembrane helix</keyword>
<feature type="transmembrane region" description="Helical" evidence="1">
    <location>
        <begin position="71"/>
        <end position="91"/>
    </location>
</feature>
<name>A0A9X3I9B8_9SPHI</name>
<sequence length="120" mass="13897">MATINTYERILVEVRDNLRLRFELLKSEILILVAKVFSDVLTNLVISISILLAFLFGTITLGFFFSDLLDSYWIGFSCLTAFYLLVALIMLSRNSFVEKLLINFSIRRLLDKHLANEQTR</sequence>
<gene>
    <name evidence="2" type="ORF">OQZ29_08795</name>
</gene>
<keyword evidence="1" id="KW-0472">Membrane</keyword>
<keyword evidence="3" id="KW-1185">Reference proteome</keyword>
<comment type="caution">
    <text evidence="2">The sequence shown here is derived from an EMBL/GenBank/DDBJ whole genome shotgun (WGS) entry which is preliminary data.</text>
</comment>
<evidence type="ECO:0008006" key="4">
    <source>
        <dbReference type="Google" id="ProtNLM"/>
    </source>
</evidence>
<reference evidence="2" key="1">
    <citation type="submission" date="2022-11" db="EMBL/GenBank/DDBJ databases">
        <authorList>
            <person name="Graham C."/>
            <person name="Newman J.D."/>
        </authorList>
    </citation>
    <scope>NUCLEOTIDE SEQUENCE</scope>
    <source>
        <strain evidence="2">DSM 19486</strain>
    </source>
</reference>
<dbReference type="Proteomes" id="UP001142592">
    <property type="component" value="Unassembled WGS sequence"/>
</dbReference>
<dbReference type="RefSeq" id="WP_010600072.1">
    <property type="nucleotide sequence ID" value="NZ_JAPJUH010000002.1"/>
</dbReference>
<protein>
    <recommendedName>
        <fullName evidence="4">Phage holin family protein</fullName>
    </recommendedName>
</protein>
<evidence type="ECO:0000256" key="1">
    <source>
        <dbReference type="SAM" id="Phobius"/>
    </source>
</evidence>
<keyword evidence="1" id="KW-0812">Transmembrane</keyword>
<organism evidence="2 3">
    <name type="scientific">Pedobacter agri</name>
    <dbReference type="NCBI Taxonomy" id="454586"/>
    <lineage>
        <taxon>Bacteria</taxon>
        <taxon>Pseudomonadati</taxon>
        <taxon>Bacteroidota</taxon>
        <taxon>Sphingobacteriia</taxon>
        <taxon>Sphingobacteriales</taxon>
        <taxon>Sphingobacteriaceae</taxon>
        <taxon>Pedobacter</taxon>
    </lineage>
</organism>
<dbReference type="AlphaFoldDB" id="A0A9X3I9B8"/>
<evidence type="ECO:0000313" key="3">
    <source>
        <dbReference type="Proteomes" id="UP001142592"/>
    </source>
</evidence>
<feature type="transmembrane region" description="Helical" evidence="1">
    <location>
        <begin position="40"/>
        <end position="65"/>
    </location>
</feature>